<dbReference type="Proteomes" id="UP000008021">
    <property type="component" value="Chromosome 9"/>
</dbReference>
<name>A0A0E0EQ41_9ORYZ</name>
<evidence type="ECO:0000313" key="2">
    <source>
        <dbReference type="Proteomes" id="UP000008021"/>
    </source>
</evidence>
<proteinExistence type="predicted"/>
<organism evidence="1">
    <name type="scientific">Oryza meridionalis</name>
    <dbReference type="NCBI Taxonomy" id="40149"/>
    <lineage>
        <taxon>Eukaryota</taxon>
        <taxon>Viridiplantae</taxon>
        <taxon>Streptophyta</taxon>
        <taxon>Embryophyta</taxon>
        <taxon>Tracheophyta</taxon>
        <taxon>Spermatophyta</taxon>
        <taxon>Magnoliopsida</taxon>
        <taxon>Liliopsida</taxon>
        <taxon>Poales</taxon>
        <taxon>Poaceae</taxon>
        <taxon>BOP clade</taxon>
        <taxon>Oryzoideae</taxon>
        <taxon>Oryzeae</taxon>
        <taxon>Oryzinae</taxon>
        <taxon>Oryza</taxon>
    </lineage>
</organism>
<protein>
    <submittedName>
        <fullName evidence="1">Uncharacterized protein</fullName>
    </submittedName>
</protein>
<keyword evidence="2" id="KW-1185">Reference proteome</keyword>
<sequence>MGNNNTAFEGLIFGFPHLGICRIQPALGNKVAELTFCLLPADDAIAASHHLLMSLSDQHLHCCQGDI</sequence>
<evidence type="ECO:0000313" key="1">
    <source>
        <dbReference type="EnsemblPlants" id="OMERI09G02520.1"/>
    </source>
</evidence>
<dbReference type="AlphaFoldDB" id="A0A0E0EQ41"/>
<reference evidence="1" key="1">
    <citation type="submission" date="2015-04" db="UniProtKB">
        <authorList>
            <consortium name="EnsemblPlants"/>
        </authorList>
    </citation>
    <scope>IDENTIFICATION</scope>
</reference>
<dbReference type="HOGENOM" id="CLU_2816797_0_0_1"/>
<reference evidence="1" key="2">
    <citation type="submission" date="2018-05" db="EMBL/GenBank/DDBJ databases">
        <title>OmerRS3 (Oryza meridionalis Reference Sequence Version 3).</title>
        <authorList>
            <person name="Zhang J."/>
            <person name="Kudrna D."/>
            <person name="Lee S."/>
            <person name="Talag J."/>
            <person name="Welchert J."/>
            <person name="Wing R.A."/>
        </authorList>
    </citation>
    <scope>NUCLEOTIDE SEQUENCE [LARGE SCALE GENOMIC DNA]</scope>
    <source>
        <strain evidence="1">cv. OR44</strain>
    </source>
</reference>
<dbReference type="EnsemblPlants" id="OMERI09G02520.1">
    <property type="protein sequence ID" value="OMERI09G02520.1"/>
    <property type="gene ID" value="OMERI09G02520"/>
</dbReference>
<dbReference type="Gramene" id="OMERI09G02520.1">
    <property type="protein sequence ID" value="OMERI09G02520.1"/>
    <property type="gene ID" value="OMERI09G02520"/>
</dbReference>
<accession>A0A0E0EQ41</accession>